<reference evidence="7 8" key="1">
    <citation type="submission" date="2018-02" db="EMBL/GenBank/DDBJ databases">
        <title>The draft genome of Sphingobacterium gobiense H7.</title>
        <authorList>
            <person name="Li L."/>
            <person name="Liu L."/>
            <person name="Zhang X."/>
            <person name="Wang T."/>
            <person name="Liang L."/>
        </authorList>
    </citation>
    <scope>NUCLEOTIDE SEQUENCE [LARGE SCALE GENOMIC DNA]</scope>
    <source>
        <strain evidence="7 8">ACCC 05757</strain>
    </source>
</reference>
<dbReference type="Pfam" id="PF13450">
    <property type="entry name" value="NAD_binding_8"/>
    <property type="match status" value="1"/>
</dbReference>
<keyword evidence="6" id="KW-0472">Membrane</keyword>
<evidence type="ECO:0000256" key="1">
    <source>
        <dbReference type="ARBA" id="ARBA00022630"/>
    </source>
</evidence>
<feature type="transmembrane region" description="Helical" evidence="6">
    <location>
        <begin position="474"/>
        <end position="495"/>
    </location>
</feature>
<dbReference type="EMBL" id="PVBS01000002">
    <property type="protein sequence ID" value="PRD53926.1"/>
    <property type="molecule type" value="Genomic_DNA"/>
</dbReference>
<keyword evidence="6" id="KW-1133">Transmembrane helix</keyword>
<dbReference type="OrthoDB" id="9789960at2"/>
<keyword evidence="4" id="KW-0521">NADP</keyword>
<organism evidence="7 8">
    <name type="scientific">Sphingobacterium gobiense</name>
    <dbReference type="NCBI Taxonomy" id="1382456"/>
    <lineage>
        <taxon>Bacteria</taxon>
        <taxon>Pseudomonadati</taxon>
        <taxon>Bacteroidota</taxon>
        <taxon>Sphingobacteriia</taxon>
        <taxon>Sphingobacteriales</taxon>
        <taxon>Sphingobacteriaceae</taxon>
        <taxon>Sphingobacterium</taxon>
    </lineage>
</organism>
<protein>
    <submittedName>
        <fullName evidence="7">All-trans-retinol 13,14-reductase</fullName>
    </submittedName>
</protein>
<dbReference type="SUPFAM" id="SSF51905">
    <property type="entry name" value="FAD/NAD(P)-binding domain"/>
    <property type="match status" value="1"/>
</dbReference>
<evidence type="ECO:0000256" key="2">
    <source>
        <dbReference type="ARBA" id="ARBA00022729"/>
    </source>
</evidence>
<dbReference type="InterPro" id="IPR052206">
    <property type="entry name" value="Retinol_saturase"/>
</dbReference>
<dbReference type="Gene3D" id="3.50.50.60">
    <property type="entry name" value="FAD/NAD(P)-binding domain"/>
    <property type="match status" value="2"/>
</dbReference>
<keyword evidence="1" id="KW-0285">Flavoprotein</keyword>
<dbReference type="PANTHER" id="PTHR46091">
    <property type="entry name" value="BLR7054 PROTEIN"/>
    <property type="match status" value="1"/>
</dbReference>
<keyword evidence="6" id="KW-0812">Transmembrane</keyword>
<keyword evidence="2" id="KW-0732">Signal</keyword>
<evidence type="ECO:0000256" key="3">
    <source>
        <dbReference type="ARBA" id="ARBA00022827"/>
    </source>
</evidence>
<evidence type="ECO:0000256" key="4">
    <source>
        <dbReference type="ARBA" id="ARBA00022857"/>
    </source>
</evidence>
<dbReference type="PANTHER" id="PTHR46091:SF3">
    <property type="entry name" value="AMINE OXIDASE DOMAIN-CONTAINING PROTEIN"/>
    <property type="match status" value="1"/>
</dbReference>
<evidence type="ECO:0000313" key="8">
    <source>
        <dbReference type="Proteomes" id="UP000238642"/>
    </source>
</evidence>
<name>A0A2S9JLD6_9SPHI</name>
<keyword evidence="8" id="KW-1185">Reference proteome</keyword>
<dbReference type="AlphaFoldDB" id="A0A2S9JLD6"/>
<dbReference type="PRINTS" id="PR00411">
    <property type="entry name" value="PNDRDTASEI"/>
</dbReference>
<dbReference type="Proteomes" id="UP000238642">
    <property type="component" value="Unassembled WGS sequence"/>
</dbReference>
<sequence length="506" mass="56824">MTEGTRKQYDVVIVGSGLGGLVSAVILAKEGLRVCVLEKNNQFGGNLQTFSRNKKVFDTGVHYIGGLGEGQNLHRYFSYVGIMPHLRLEPMPAVFDQICFGDDKICYPIAQGYDAFVDCLSAYFPAERSALTTYVADLQYTCRAFPLYYAEDGEGYASEVISLSVKDYFTGLTDNERLRAVLIGNNFLYAGEDDTTPFYVHALAVNSYIQSAYKCILGGSQISKLLIRELRNLGGEAYKREEVVKLEIEDGKVCSATTDNDRQVRGDLFIMNVDPKRALQLVGKEHFRKAFYDRIQALPVTTSSFSLHGILQPAKVRYEGHNMYWHQNAHSVWHATTYKKSDWANMFMLSMTEDPRHPGYADTFTVLTYMHFEEVDAWEGTLNTAVHPGDRGPAYETFKAAKTEQLLAKVKPCFPDLVDAVNRTYVSTPLSYRDYIGTYRGNLYGHIKDASKPLETFIPPKTKIENLYLTGHGIYMHGILGVTIGAIATCSEILGKSYLLEKIRRA</sequence>
<keyword evidence="5" id="KW-0520">NAD</keyword>
<gene>
    <name evidence="7" type="ORF">C5749_10465</name>
</gene>
<evidence type="ECO:0000256" key="6">
    <source>
        <dbReference type="SAM" id="Phobius"/>
    </source>
</evidence>
<dbReference type="RefSeq" id="WP_105725802.1">
    <property type="nucleotide sequence ID" value="NZ_PVBS01000002.1"/>
</dbReference>
<accession>A0A2S9JLD6</accession>
<evidence type="ECO:0000256" key="5">
    <source>
        <dbReference type="ARBA" id="ARBA00023027"/>
    </source>
</evidence>
<keyword evidence="3" id="KW-0274">FAD</keyword>
<evidence type="ECO:0000313" key="7">
    <source>
        <dbReference type="EMBL" id="PRD53926.1"/>
    </source>
</evidence>
<proteinExistence type="predicted"/>
<dbReference type="InterPro" id="IPR036188">
    <property type="entry name" value="FAD/NAD-bd_sf"/>
</dbReference>
<comment type="caution">
    <text evidence="7">The sequence shown here is derived from an EMBL/GenBank/DDBJ whole genome shotgun (WGS) entry which is preliminary data.</text>
</comment>